<accession>A0ABY0FL23</accession>
<dbReference type="InterPro" id="IPR045851">
    <property type="entry name" value="AMP-bd_C_sf"/>
</dbReference>
<dbReference type="PROSITE" id="PS00455">
    <property type="entry name" value="AMP_BINDING"/>
    <property type="match status" value="1"/>
</dbReference>
<dbReference type="Gene3D" id="3.40.50.12780">
    <property type="entry name" value="N-terminal domain of ligase-like"/>
    <property type="match status" value="1"/>
</dbReference>
<dbReference type="RefSeq" id="WP_129735238.1">
    <property type="nucleotide sequence ID" value="NZ_PRLM01000006.1"/>
</dbReference>
<name>A0ABY0FL23_9BACT</name>
<protein>
    <submittedName>
        <fullName evidence="3">Long-chain-fatty-acid--CoA ligase</fullName>
        <ecNumber evidence="3">6.2.1.3</ecNumber>
    </submittedName>
</protein>
<dbReference type="Pfam" id="PF13193">
    <property type="entry name" value="AMP-binding_C"/>
    <property type="match status" value="1"/>
</dbReference>
<evidence type="ECO:0000259" key="2">
    <source>
        <dbReference type="Pfam" id="PF13193"/>
    </source>
</evidence>
<dbReference type="EC" id="6.2.1.3" evidence="3"/>
<keyword evidence="4" id="KW-1185">Reference proteome</keyword>
<dbReference type="InterPro" id="IPR050237">
    <property type="entry name" value="ATP-dep_AMP-bd_enzyme"/>
</dbReference>
<feature type="domain" description="AMP-dependent synthetase/ligase" evidence="1">
    <location>
        <begin position="53"/>
        <end position="437"/>
    </location>
</feature>
<evidence type="ECO:0000313" key="4">
    <source>
        <dbReference type="Proteomes" id="UP001191019"/>
    </source>
</evidence>
<sequence>MPLEYIYKKIKNTLRKIDMRLERAKYGYIEKLPKDIEYFNGGLYDAIYEASCKWPHNTALEYFDVQITYKEMIKKINKVAAALKVIGAEKGDRITVCMPNTPEAVYMFYAINEIGAVANMVHPLSSAKEIEDYLNQSESKIILCVDVSYPKVETIIKNTSVEQVIVVSPTRSMDLIVRLVYKLTKGRKNHINKSQHIITWDKFLSKASRYVGNPHARVNSEDDAVIMYSGGTTGKPKGIILSNLNFNAQALGAKYLVPELFKTDHSFMAFLPNFHAFGLGCCIHMPLYFGARSFLIPQFNPKKFKSYITKYKVNILVGVPTVFEHLTKIKFKKDGLKHVKFVVSGGDMVSMSSKEKINEFLKAHGSKALIENGYGLTEASGGFIFSPLSIAEDPDAIGYPLPDNDVIIMDIKTKKEAELGEDGEILVRGLSVMKGYLGKPKETADAFITVGGKKYLRTGDIGYMDERGVVHFRSRLKRMIISNGYNIYPANIEDVTLKCKNIEACAAIGREDKLRGEKVVIFVVPKTDASERSIKKELSSIYKQYLAKYEIPREIRFIDALPKTKLAKVDFKALEQL</sequence>
<dbReference type="EMBL" id="PRLM01000006">
    <property type="protein sequence ID" value="RYC74448.1"/>
    <property type="molecule type" value="Genomic_DNA"/>
</dbReference>
<dbReference type="PANTHER" id="PTHR43767">
    <property type="entry name" value="LONG-CHAIN-FATTY-ACID--COA LIGASE"/>
    <property type="match status" value="1"/>
</dbReference>
<dbReference type="Pfam" id="PF00501">
    <property type="entry name" value="AMP-binding"/>
    <property type="match status" value="1"/>
</dbReference>
<gene>
    <name evidence="3" type="primary">lcfB</name>
    <name evidence="3" type="ORF">G3RUM_00603</name>
</gene>
<dbReference type="InterPro" id="IPR000873">
    <property type="entry name" value="AMP-dep_synth/lig_dom"/>
</dbReference>
<evidence type="ECO:0000313" key="3">
    <source>
        <dbReference type="EMBL" id="RYC74448.1"/>
    </source>
</evidence>
<dbReference type="GO" id="GO:0004467">
    <property type="term" value="F:long-chain fatty acid-CoA ligase activity"/>
    <property type="evidence" value="ECO:0007669"/>
    <property type="project" value="UniProtKB-EC"/>
</dbReference>
<dbReference type="PANTHER" id="PTHR43767:SF1">
    <property type="entry name" value="NONRIBOSOMAL PEPTIDE SYNTHASE PES1 (EUROFUNG)-RELATED"/>
    <property type="match status" value="1"/>
</dbReference>
<feature type="domain" description="AMP-binding enzyme C-terminal" evidence="2">
    <location>
        <begin position="492"/>
        <end position="568"/>
    </location>
</feature>
<evidence type="ECO:0000259" key="1">
    <source>
        <dbReference type="Pfam" id="PF00501"/>
    </source>
</evidence>
<keyword evidence="3" id="KW-0436">Ligase</keyword>
<comment type="caution">
    <text evidence="3">The sequence shown here is derived from an EMBL/GenBank/DDBJ whole genome shotgun (WGS) entry which is preliminary data.</text>
</comment>
<dbReference type="InterPro" id="IPR042099">
    <property type="entry name" value="ANL_N_sf"/>
</dbReference>
<proteinExistence type="predicted"/>
<reference evidence="3 4" key="1">
    <citation type="journal article" date="2018" name="bioRxiv">
        <title>Evidence of independent acquisition and adaption of ultra-small bacteria to human hosts across the highly diverse yet reduced genomes of the phylum Saccharibacteria.</title>
        <authorList>
            <person name="McLean J.S."/>
            <person name="Bor B."/>
            <person name="To T.T."/>
            <person name="Liu Q."/>
            <person name="Kearns K.A."/>
            <person name="Solden L.M."/>
            <person name="Wrighton K.C."/>
            <person name="He X."/>
            <person name="Shi W."/>
        </authorList>
    </citation>
    <scope>NUCLEOTIDE SEQUENCE [LARGE SCALE GENOMIC DNA]</scope>
    <source>
        <strain evidence="3 4">TM7_G3_2_Rum_HOT_351B</strain>
    </source>
</reference>
<dbReference type="InterPro" id="IPR020845">
    <property type="entry name" value="AMP-binding_CS"/>
</dbReference>
<dbReference type="Proteomes" id="UP001191019">
    <property type="component" value="Unassembled WGS sequence"/>
</dbReference>
<dbReference type="SUPFAM" id="SSF56801">
    <property type="entry name" value="Acetyl-CoA synthetase-like"/>
    <property type="match status" value="1"/>
</dbReference>
<organism evidence="3 4">
    <name type="scientific">Candidatus Nanosyncoccus alces</name>
    <dbReference type="NCBI Taxonomy" id="2171997"/>
    <lineage>
        <taxon>Bacteria</taxon>
        <taxon>Candidatus Saccharimonadota</taxon>
        <taxon>Candidatus Nanosyncoccalia</taxon>
        <taxon>Candidatus Nanosyncoccales</taxon>
        <taxon>Candidatus Nanosyncoccaceae</taxon>
        <taxon>Candidatus Nanosyncoccus</taxon>
    </lineage>
</organism>
<dbReference type="Gene3D" id="3.30.300.30">
    <property type="match status" value="1"/>
</dbReference>
<reference evidence="3 4" key="2">
    <citation type="journal article" date="2020" name="Cell Rep.">
        <title>Acquisition and Adaptation of Ultra-small Parasitic Reduced Genome Bacteria to Mammalian Hosts.</title>
        <authorList>
            <person name="McLean J.S."/>
            <person name="Bor B."/>
            <person name="Kerns K.A."/>
            <person name="Liu Q."/>
            <person name="To T.T."/>
            <person name="Solden L."/>
            <person name="Hendrickson E.L."/>
            <person name="Wrighton K."/>
            <person name="Shi W."/>
            <person name="He X."/>
        </authorList>
    </citation>
    <scope>NUCLEOTIDE SEQUENCE [LARGE SCALE GENOMIC DNA]</scope>
    <source>
        <strain evidence="3 4">TM7_G3_2_Rum_HOT_351B</strain>
    </source>
</reference>
<dbReference type="InterPro" id="IPR025110">
    <property type="entry name" value="AMP-bd_C"/>
</dbReference>